<dbReference type="FunFam" id="2.60.120.920:FF:000092">
    <property type="entry name" value="Ran-binding protein M homolog"/>
    <property type="match status" value="1"/>
</dbReference>
<evidence type="ECO:0000259" key="1">
    <source>
        <dbReference type="PROSITE" id="PS50188"/>
    </source>
</evidence>
<comment type="caution">
    <text evidence="2">The sequence shown here is derived from an EMBL/GenBank/DDBJ whole genome shotgun (WGS) entry which is preliminary data.</text>
</comment>
<protein>
    <recommendedName>
        <fullName evidence="1">B30.2/SPRY domain-containing protein</fullName>
    </recommendedName>
</protein>
<sequence length="544" mass="60281">MTTTTAINSNSKNKNQDPGLYFIDVARQYSSPVGGETELEPTELNTVKCSGGFLVVSSDKLRAKYTNVNLHGHNVGVIQADRPAPEKRLVYYFEIYVKNAGAKGQIAIGFTNHSFNMRRQPGWEANSCGYHGDDGNLYRGSGTGEAFGPAFTTNDTVGAGINYASQEFFFTKNGAVVGAVYKDIKGLLIPTVAVHSQNEEIEVNFGKKSFVFDLKARYPFFCFILIYFYSSFSSKVGLQKFSSLCKVNFVLYGSLGTTGGFCSIFLNVEGVSVKSSDFWMACVISQYLRLVRSYLLHNGYEETLKAFDVASKNTIPSIYIAQENGFGEQRIAYALAQRKAVRQIIAVIIREFAVFEIVGYHVRFECFSFVNPILEVLACTCNAVGFSLEISYLIRNGEIDSALSKLREWYPQIVQAGALEEAVHYGRIELAKFFKLPGFDDLVRDCAALLAYEQPHQCSAGYLLEESQREIVADAVNGMILLTDPDVKDAQSCLRSHLERLLRQLTVCCLERRSLNGDQGEGFHLHRALNTSTAGRGPSANTLV</sequence>
<dbReference type="AlphaFoldDB" id="A0A5N5KHX3"/>
<dbReference type="PROSITE" id="PS50188">
    <property type="entry name" value="B302_SPRY"/>
    <property type="match status" value="1"/>
</dbReference>
<name>A0A5N5KHX3_9ROSI</name>
<dbReference type="InterPro" id="IPR043136">
    <property type="entry name" value="B30.2/SPRY_sf"/>
</dbReference>
<dbReference type="InterPro" id="IPR050618">
    <property type="entry name" value="Ubq-SigPath_Reg"/>
</dbReference>
<dbReference type="InterPro" id="IPR013320">
    <property type="entry name" value="ConA-like_dom_sf"/>
</dbReference>
<proteinExistence type="predicted"/>
<dbReference type="PANTHER" id="PTHR12864">
    <property type="entry name" value="RAN BINDING PROTEIN 9-RELATED"/>
    <property type="match status" value="1"/>
</dbReference>
<dbReference type="SMART" id="SM00449">
    <property type="entry name" value="SPRY"/>
    <property type="match status" value="1"/>
</dbReference>
<dbReference type="CDD" id="cd12885">
    <property type="entry name" value="SPRY_RanBP_like"/>
    <property type="match status" value="1"/>
</dbReference>
<evidence type="ECO:0000313" key="3">
    <source>
        <dbReference type="Proteomes" id="UP000326939"/>
    </source>
</evidence>
<dbReference type="Gene3D" id="2.60.120.920">
    <property type="match status" value="1"/>
</dbReference>
<dbReference type="EMBL" id="VDCV01000013">
    <property type="protein sequence ID" value="KAB5529924.1"/>
    <property type="molecule type" value="Genomic_DNA"/>
</dbReference>
<dbReference type="Pfam" id="PF00622">
    <property type="entry name" value="SPRY"/>
    <property type="match status" value="1"/>
</dbReference>
<dbReference type="PROSITE" id="PS50896">
    <property type="entry name" value="LISH"/>
    <property type="match status" value="1"/>
</dbReference>
<dbReference type="InterPro" id="IPR044736">
    <property type="entry name" value="Gid1/RanBPM/SPLA_SPRY"/>
</dbReference>
<feature type="domain" description="B30.2/SPRY" evidence="1">
    <location>
        <begin position="21"/>
        <end position="210"/>
    </location>
</feature>
<dbReference type="InterPro" id="IPR013144">
    <property type="entry name" value="CRA_dom"/>
</dbReference>
<dbReference type="Proteomes" id="UP000326939">
    <property type="component" value="Chromosome 13"/>
</dbReference>
<dbReference type="SMART" id="SM00757">
    <property type="entry name" value="CRA"/>
    <property type="match status" value="1"/>
</dbReference>
<dbReference type="InterPro" id="IPR001870">
    <property type="entry name" value="B30.2/SPRY"/>
</dbReference>
<accession>A0A5N5KHX3</accession>
<reference evidence="3" key="1">
    <citation type="journal article" date="2019" name="Gigascience">
        <title>De novo genome assembly of the endangered Acer yangbiense, a plant species with extremely small populations endemic to Yunnan Province, China.</title>
        <authorList>
            <person name="Yang J."/>
            <person name="Wariss H.M."/>
            <person name="Tao L."/>
            <person name="Zhang R."/>
            <person name="Yun Q."/>
            <person name="Hollingsworth P."/>
            <person name="Dao Z."/>
            <person name="Luo G."/>
            <person name="Guo H."/>
            <person name="Ma Y."/>
            <person name="Sun W."/>
        </authorList>
    </citation>
    <scope>NUCLEOTIDE SEQUENCE [LARGE SCALE GENOMIC DNA]</scope>
    <source>
        <strain evidence="3">cv. br00</strain>
    </source>
</reference>
<evidence type="ECO:0000313" key="2">
    <source>
        <dbReference type="EMBL" id="KAB5529924.1"/>
    </source>
</evidence>
<dbReference type="SUPFAM" id="SSF49899">
    <property type="entry name" value="Concanavalin A-like lectins/glucanases"/>
    <property type="match status" value="1"/>
</dbReference>
<keyword evidence="3" id="KW-1185">Reference proteome</keyword>
<dbReference type="InterPro" id="IPR006594">
    <property type="entry name" value="LisH"/>
</dbReference>
<organism evidence="2 3">
    <name type="scientific">Salix brachista</name>
    <dbReference type="NCBI Taxonomy" id="2182728"/>
    <lineage>
        <taxon>Eukaryota</taxon>
        <taxon>Viridiplantae</taxon>
        <taxon>Streptophyta</taxon>
        <taxon>Embryophyta</taxon>
        <taxon>Tracheophyta</taxon>
        <taxon>Spermatophyta</taxon>
        <taxon>Magnoliopsida</taxon>
        <taxon>eudicotyledons</taxon>
        <taxon>Gunneridae</taxon>
        <taxon>Pentapetalae</taxon>
        <taxon>rosids</taxon>
        <taxon>fabids</taxon>
        <taxon>Malpighiales</taxon>
        <taxon>Salicaceae</taxon>
        <taxon>Saliceae</taxon>
        <taxon>Salix</taxon>
    </lineage>
</organism>
<dbReference type="InterPro" id="IPR003877">
    <property type="entry name" value="SPRY_dom"/>
</dbReference>
<gene>
    <name evidence="2" type="ORF">DKX38_020005</name>
</gene>